<proteinExistence type="predicted"/>
<dbReference type="RefSeq" id="WP_176812354.1">
    <property type="nucleotide sequence ID" value="NZ_CP055305.1"/>
</dbReference>
<reference evidence="1 2" key="1">
    <citation type="submission" date="2020-06" db="EMBL/GenBank/DDBJ databases">
        <title>Mannheimia pernigra sp. nov. isolated from bovine respiratory tract.</title>
        <authorList>
            <person name="Kuhnert P."/>
            <person name="Akarsu-Egger H."/>
        </authorList>
    </citation>
    <scope>NUCLEOTIDE SEQUENCE [LARGE SCALE GENOMIC DNA]</scope>
    <source>
        <strain evidence="1 2">17CN0883</strain>
    </source>
</reference>
<protein>
    <submittedName>
        <fullName evidence="1">CdiI family contact-dependent growth inhibition immunity protein</fullName>
    </submittedName>
</protein>
<dbReference type="Pfam" id="PF07262">
    <property type="entry name" value="CdiI"/>
    <property type="match status" value="1"/>
</dbReference>
<dbReference type="InterPro" id="IPR009888">
    <property type="entry name" value="CdiI_Proteobact"/>
</dbReference>
<organism evidence="1 2">
    <name type="scientific">Mannheimia pernigra</name>
    <dbReference type="NCBI Taxonomy" id="111844"/>
    <lineage>
        <taxon>Bacteria</taxon>
        <taxon>Pseudomonadati</taxon>
        <taxon>Pseudomonadota</taxon>
        <taxon>Gammaproteobacteria</taxon>
        <taxon>Pasteurellales</taxon>
        <taxon>Pasteurellaceae</taxon>
        <taxon>Mannheimia</taxon>
    </lineage>
</organism>
<dbReference type="Gene3D" id="3.40.1590.10">
    <property type="entry name" value="NMB0488-like"/>
    <property type="match status" value="1"/>
</dbReference>
<accession>A0ABD7A846</accession>
<evidence type="ECO:0000313" key="1">
    <source>
        <dbReference type="EMBL" id="QLB42326.1"/>
    </source>
</evidence>
<dbReference type="CDD" id="cd13445">
    <property type="entry name" value="CDI_inhibitor_EC869_like"/>
    <property type="match status" value="1"/>
</dbReference>
<dbReference type="SUPFAM" id="SSF160207">
    <property type="entry name" value="NMB0488-like"/>
    <property type="match status" value="1"/>
</dbReference>
<dbReference type="InterPro" id="IPR037891">
    <property type="entry name" value="Cdil-like_sf"/>
</dbReference>
<name>A0ABD7A846_9PAST</name>
<dbReference type="EMBL" id="CP055305">
    <property type="protein sequence ID" value="QLB42326.1"/>
    <property type="molecule type" value="Genomic_DNA"/>
</dbReference>
<evidence type="ECO:0000313" key="2">
    <source>
        <dbReference type="Proteomes" id="UP000509784"/>
    </source>
</evidence>
<gene>
    <name evidence="1" type="ORF">HV560_05650</name>
</gene>
<dbReference type="Proteomes" id="UP000509784">
    <property type="component" value="Chromosome"/>
</dbReference>
<dbReference type="KEGG" id="mpeg:HV560_05650"/>
<dbReference type="AlphaFoldDB" id="A0ABD7A846"/>
<sequence length="169" mass="19829">MNSRKSVLIRKNKDFIFVSHYLIGRISISDPTQDFNFLPCDIEDLELGNYISRKLKNSRIINTEEFNKLFYSNEIKDFTERLEMKLKKKFNYRNKKLIYKDMDFVSIDIEGCKLTITPHHQDSLGGFTSVNRQDGKAIEFEYPANLSDEELGAAVMEALKYCTSIYKRK</sequence>